<keyword evidence="3" id="KW-1185">Reference proteome</keyword>
<dbReference type="AlphaFoldDB" id="A0AAF0YG96"/>
<keyword evidence="1" id="KW-1133">Transmembrane helix</keyword>
<evidence type="ECO:0000256" key="1">
    <source>
        <dbReference type="SAM" id="Phobius"/>
    </source>
</evidence>
<accession>A0AAF0YG96</accession>
<sequence length="299" mass="31796">MRSDSDDNTVGRWCSMLACVGVGAALVLVVHAVPVGTLQAFWIAAQLVQAGVITLWAAYVFLRPDRRLMALYAPLRAATPPPPPPPRPPLANFIAVRRRDYRLAQARGLMFFWAAHTVIVAALHMLTGLVLLPAYISAMLLITMVLSPSSPVTSRHGPSAAMLLARVAGCTASFAPRAAFGDGDPLPEDEMVRLVIAHAQAELAYEDEDKDKDDITSNNPAAAQLSAALATLITAAASRDHKDQLNRPVEDVFAALDRLAPALAAPEPRAGAKCPLALLRRGRAGDVHDLEKGKAGQGT</sequence>
<dbReference type="EMBL" id="CP086720">
    <property type="protein sequence ID" value="WOO86215.1"/>
    <property type="molecule type" value="Genomic_DNA"/>
</dbReference>
<keyword evidence="1" id="KW-0812">Transmembrane</keyword>
<dbReference type="Proteomes" id="UP000827549">
    <property type="component" value="Chromosome 7"/>
</dbReference>
<reference evidence="2" key="1">
    <citation type="submission" date="2023-10" db="EMBL/GenBank/DDBJ databases">
        <authorList>
            <person name="Noh H."/>
        </authorList>
    </citation>
    <scope>NUCLEOTIDE SEQUENCE</scope>
    <source>
        <strain evidence="2">DUCC4014</strain>
    </source>
</reference>
<protein>
    <submittedName>
        <fullName evidence="2">Uncharacterized protein</fullName>
    </submittedName>
</protein>
<feature type="transmembrane region" description="Helical" evidence="1">
    <location>
        <begin position="40"/>
        <end position="62"/>
    </location>
</feature>
<proteinExistence type="predicted"/>
<dbReference type="GeneID" id="87812859"/>
<keyword evidence="1" id="KW-0472">Membrane</keyword>
<gene>
    <name evidence="2" type="ORF">LOC62_07G009698</name>
</gene>
<evidence type="ECO:0000313" key="3">
    <source>
        <dbReference type="Proteomes" id="UP000827549"/>
    </source>
</evidence>
<dbReference type="RefSeq" id="XP_062632241.1">
    <property type="nucleotide sequence ID" value="XM_062776257.1"/>
</dbReference>
<organism evidence="2 3">
    <name type="scientific">Vanrija pseudolonga</name>
    <dbReference type="NCBI Taxonomy" id="143232"/>
    <lineage>
        <taxon>Eukaryota</taxon>
        <taxon>Fungi</taxon>
        <taxon>Dikarya</taxon>
        <taxon>Basidiomycota</taxon>
        <taxon>Agaricomycotina</taxon>
        <taxon>Tremellomycetes</taxon>
        <taxon>Trichosporonales</taxon>
        <taxon>Trichosporonaceae</taxon>
        <taxon>Vanrija</taxon>
    </lineage>
</organism>
<name>A0AAF0YG96_9TREE</name>
<feature type="transmembrane region" description="Helical" evidence="1">
    <location>
        <begin position="108"/>
        <end position="126"/>
    </location>
</feature>
<feature type="transmembrane region" description="Helical" evidence="1">
    <location>
        <begin position="12"/>
        <end position="34"/>
    </location>
</feature>
<evidence type="ECO:0000313" key="2">
    <source>
        <dbReference type="EMBL" id="WOO86215.1"/>
    </source>
</evidence>